<reference evidence="1 2" key="1">
    <citation type="submission" date="2023-09" db="EMBL/GenBank/DDBJ databases">
        <authorList>
            <person name="Rey-Velasco X."/>
        </authorList>
    </citation>
    <scope>NUCLEOTIDE SEQUENCE [LARGE SCALE GENOMIC DNA]</scope>
    <source>
        <strain evidence="1 2">F394</strain>
    </source>
</reference>
<dbReference type="RefSeq" id="WP_311663118.1">
    <property type="nucleotide sequence ID" value="NZ_JAVRHT010000016.1"/>
</dbReference>
<dbReference type="Proteomes" id="UP001267426">
    <property type="component" value="Unassembled WGS sequence"/>
</dbReference>
<evidence type="ECO:0000313" key="1">
    <source>
        <dbReference type="EMBL" id="MDT0631774.1"/>
    </source>
</evidence>
<evidence type="ECO:0000313" key="2">
    <source>
        <dbReference type="Proteomes" id="UP001267426"/>
    </source>
</evidence>
<sequence>MTDPLLATLADEAKTLGHLAACADRQLAALRTGALDPFDAAGAETAEAVAALDRAGRLRLRQHADLARALGADEDAPLAELAARLPAAEARRVEAARERVRTAAGAADARCDALAFSLHYAVDLGRETLSAWRDLGAERPAHVYTAAGAAAPAAGGRPLLNQTG</sequence>
<keyword evidence="1" id="KW-0966">Cell projection</keyword>
<dbReference type="SUPFAM" id="SSF140566">
    <property type="entry name" value="FlgN-like"/>
    <property type="match status" value="1"/>
</dbReference>
<dbReference type="EMBL" id="JAVRHT010000016">
    <property type="protein sequence ID" value="MDT0631774.1"/>
    <property type="molecule type" value="Genomic_DNA"/>
</dbReference>
<comment type="caution">
    <text evidence="1">The sequence shown here is derived from an EMBL/GenBank/DDBJ whole genome shotgun (WGS) entry which is preliminary data.</text>
</comment>
<organism evidence="1 2">
    <name type="scientific">Rubrivirga litoralis</name>
    <dbReference type="NCBI Taxonomy" id="3075598"/>
    <lineage>
        <taxon>Bacteria</taxon>
        <taxon>Pseudomonadati</taxon>
        <taxon>Rhodothermota</taxon>
        <taxon>Rhodothermia</taxon>
        <taxon>Rhodothermales</taxon>
        <taxon>Rubricoccaceae</taxon>
        <taxon>Rubrivirga</taxon>
    </lineage>
</organism>
<name>A0ABU3BR58_9BACT</name>
<accession>A0ABU3BR58</accession>
<gene>
    <name evidence="1" type="primary">flgN</name>
    <name evidence="1" type="ORF">RM540_08460</name>
</gene>
<dbReference type="InterPro" id="IPR036679">
    <property type="entry name" value="FlgN-like_sf"/>
</dbReference>
<keyword evidence="2" id="KW-1185">Reference proteome</keyword>
<protein>
    <submittedName>
        <fullName evidence="1">Flagellar export chaperone FlgN</fullName>
    </submittedName>
</protein>
<keyword evidence="1" id="KW-0282">Flagellum</keyword>
<keyword evidence="1" id="KW-0969">Cilium</keyword>
<proteinExistence type="predicted"/>